<sequence length="558" mass="61966">MAQRRKTKASSTPKDATPASSAVEQVFKIPELQRLIFQAIDEAQIASFNYLDPIALSSSRQRRSFPQSGHALAALAQTCRGFQEIALNILWERLDTFEPLLRLLPRDVYPSSSTLVLRRPVLAQDWDVLNKYRHRVHFLGRSQKSIDTGISPEVLSTLMNSPHSGLALLPRLQELTWNDNNPDADISVFRRLLHPGLVGLHIAMGPNRLSTLSLLSTLSIFCPAITRFSCTVSSDLNARYLLSILSETISKWEHLENVTTPVLEDRAMSHLATLQSLKSMTLGLQGTPRISNVAFLHPLVSLSLVSNTLPYCTSLLEKVNIDTPILSTRITVPPQTTVIHTFFETLPSHIADTLKHISIVLSKASPARTSSAFRHIIGLEIIRPLFHYRHLQKVNLTAFCASHMDDIALKEMAKAWPQLIQLGLGGAPSYIADPFFTFTGITSLLKRCKHLTNLTLTFDTDTAVSVTAEIPAGGNIVNTNVVAIHVGYSSIKDPVPVAVHLSAIFPNLTSIAISDDDEERDEISRRRAGWDQVRKLLPTFALVRQQGWEQARRAQQTS</sequence>
<gene>
    <name evidence="1" type="ORF">BJ138DRAFT_1102715</name>
</gene>
<dbReference type="Proteomes" id="UP000790377">
    <property type="component" value="Unassembled WGS sequence"/>
</dbReference>
<dbReference type="EMBL" id="MU267762">
    <property type="protein sequence ID" value="KAH7909403.1"/>
    <property type="molecule type" value="Genomic_DNA"/>
</dbReference>
<keyword evidence="2" id="KW-1185">Reference proteome</keyword>
<proteinExistence type="predicted"/>
<reference evidence="1" key="1">
    <citation type="journal article" date="2021" name="New Phytol.">
        <title>Evolutionary innovations through gain and loss of genes in the ectomycorrhizal Boletales.</title>
        <authorList>
            <person name="Wu G."/>
            <person name="Miyauchi S."/>
            <person name="Morin E."/>
            <person name="Kuo A."/>
            <person name="Drula E."/>
            <person name="Varga T."/>
            <person name="Kohler A."/>
            <person name="Feng B."/>
            <person name="Cao Y."/>
            <person name="Lipzen A."/>
            <person name="Daum C."/>
            <person name="Hundley H."/>
            <person name="Pangilinan J."/>
            <person name="Johnson J."/>
            <person name="Barry K."/>
            <person name="LaButti K."/>
            <person name="Ng V."/>
            <person name="Ahrendt S."/>
            <person name="Min B."/>
            <person name="Choi I.G."/>
            <person name="Park H."/>
            <person name="Plett J.M."/>
            <person name="Magnuson J."/>
            <person name="Spatafora J.W."/>
            <person name="Nagy L.G."/>
            <person name="Henrissat B."/>
            <person name="Grigoriev I.V."/>
            <person name="Yang Z.L."/>
            <person name="Xu J."/>
            <person name="Martin F.M."/>
        </authorList>
    </citation>
    <scope>NUCLEOTIDE SEQUENCE</scope>
    <source>
        <strain evidence="1">ATCC 28755</strain>
    </source>
</reference>
<evidence type="ECO:0000313" key="1">
    <source>
        <dbReference type="EMBL" id="KAH7909403.1"/>
    </source>
</evidence>
<evidence type="ECO:0000313" key="2">
    <source>
        <dbReference type="Proteomes" id="UP000790377"/>
    </source>
</evidence>
<organism evidence="1 2">
    <name type="scientific">Hygrophoropsis aurantiaca</name>
    <dbReference type="NCBI Taxonomy" id="72124"/>
    <lineage>
        <taxon>Eukaryota</taxon>
        <taxon>Fungi</taxon>
        <taxon>Dikarya</taxon>
        <taxon>Basidiomycota</taxon>
        <taxon>Agaricomycotina</taxon>
        <taxon>Agaricomycetes</taxon>
        <taxon>Agaricomycetidae</taxon>
        <taxon>Boletales</taxon>
        <taxon>Coniophorineae</taxon>
        <taxon>Hygrophoropsidaceae</taxon>
        <taxon>Hygrophoropsis</taxon>
    </lineage>
</organism>
<protein>
    <submittedName>
        <fullName evidence="1">Uncharacterized protein</fullName>
    </submittedName>
</protein>
<accession>A0ACB8A9P6</accession>
<comment type="caution">
    <text evidence="1">The sequence shown here is derived from an EMBL/GenBank/DDBJ whole genome shotgun (WGS) entry which is preliminary data.</text>
</comment>
<name>A0ACB8A9P6_9AGAM</name>